<gene>
    <name evidence="3" type="ORF">TCE0_017f04550</name>
</gene>
<feature type="domain" description="AB hydrolase-1" evidence="1">
    <location>
        <begin position="250"/>
        <end position="302"/>
    </location>
</feature>
<dbReference type="Gene3D" id="3.40.50.1820">
    <property type="entry name" value="alpha/beta hydrolase"/>
    <property type="match status" value="1"/>
</dbReference>
<evidence type="ECO:0000313" key="3">
    <source>
        <dbReference type="EMBL" id="GAM35880.1"/>
    </source>
</evidence>
<proteinExistence type="predicted"/>
<keyword evidence="4" id="KW-1185">Reference proteome</keyword>
<accession>A0A6V8H460</accession>
<sequence length="449" mass="50105">MFSFIRQIWSRITSPQIPARKKLAEQTANTALTTLRDGNWQALQQQFFPLLRYFITEKLLENAWRLVESNFGPLEHIGSPTCSVGWITLTASVPVHFKRARLNTVLRITFSGHLFGIGMSPFTWSPPKYADINSIRSINMSFGNWLSKTGGTLTLPAREASEQKYPCVILLGGSGPADRDSTVGALKPFKDIALGLTTNKIAVCRIDKTAFTYRYWYRLFGFNKQKYTLTQEYGYVLHAIESLKRQPEISADKIFIVGHSLGGLMAAHIAETNDSVAGCILMATPTDSMYRCLIRQVRYLASIGENPGSLGGLVSNLEDFEKQADLADSSELSLSTPAEQLPFGLGPNYWLECRSLNPIKTTKELQKPVLILQGGRDYQVTVDNYNELQSSLQSNANTAFRLYESLNHCFVSGQGPSRPAEYTDPGNVEYEVIQDISQWVKEGDMATPI</sequence>
<comment type="caution">
    <text evidence="3">The sequence shown here is derived from an EMBL/GenBank/DDBJ whole genome shotgun (WGS) entry which is preliminary data.</text>
</comment>
<dbReference type="PANTHER" id="PTHR43265">
    <property type="entry name" value="ESTERASE ESTD"/>
    <property type="match status" value="1"/>
</dbReference>
<evidence type="ECO:0000313" key="4">
    <source>
        <dbReference type="Proteomes" id="UP000053095"/>
    </source>
</evidence>
<dbReference type="SUPFAM" id="SSF53474">
    <property type="entry name" value="alpha/beta-Hydrolases"/>
    <property type="match status" value="1"/>
</dbReference>
<dbReference type="InterPro" id="IPR002925">
    <property type="entry name" value="Dienelactn_hydro"/>
</dbReference>
<name>A0A6V8H460_TALPI</name>
<dbReference type="InterPro" id="IPR000073">
    <property type="entry name" value="AB_hydrolase_1"/>
</dbReference>
<dbReference type="PANTHER" id="PTHR43265:SF1">
    <property type="entry name" value="ESTERASE ESTD"/>
    <property type="match status" value="1"/>
</dbReference>
<organism evidence="3 4">
    <name type="scientific">Talaromyces pinophilus</name>
    <name type="common">Penicillium pinophilum</name>
    <dbReference type="NCBI Taxonomy" id="128442"/>
    <lineage>
        <taxon>Eukaryota</taxon>
        <taxon>Fungi</taxon>
        <taxon>Dikarya</taxon>
        <taxon>Ascomycota</taxon>
        <taxon>Pezizomycotina</taxon>
        <taxon>Eurotiomycetes</taxon>
        <taxon>Eurotiomycetidae</taxon>
        <taxon>Eurotiales</taxon>
        <taxon>Trichocomaceae</taxon>
        <taxon>Talaromyces</taxon>
        <taxon>Talaromyces sect. Talaromyces</taxon>
    </lineage>
</organism>
<dbReference type="Pfam" id="PF01738">
    <property type="entry name" value="DLH"/>
    <property type="match status" value="1"/>
</dbReference>
<dbReference type="Proteomes" id="UP000053095">
    <property type="component" value="Unassembled WGS sequence"/>
</dbReference>
<dbReference type="AlphaFoldDB" id="A0A6V8H460"/>
<dbReference type="InterPro" id="IPR053145">
    <property type="entry name" value="AB_hydrolase_Est10"/>
</dbReference>
<dbReference type="InterPro" id="IPR029058">
    <property type="entry name" value="AB_hydrolase_fold"/>
</dbReference>
<evidence type="ECO:0000259" key="2">
    <source>
        <dbReference type="Pfam" id="PF01738"/>
    </source>
</evidence>
<evidence type="ECO:0000259" key="1">
    <source>
        <dbReference type="Pfam" id="PF00561"/>
    </source>
</evidence>
<dbReference type="GO" id="GO:0052689">
    <property type="term" value="F:carboxylic ester hydrolase activity"/>
    <property type="evidence" value="ECO:0007669"/>
    <property type="project" value="TreeGrafter"/>
</dbReference>
<dbReference type="Pfam" id="PF00561">
    <property type="entry name" value="Abhydrolase_1"/>
    <property type="match status" value="1"/>
</dbReference>
<dbReference type="EMBL" id="DF933813">
    <property type="protein sequence ID" value="GAM35880.1"/>
    <property type="molecule type" value="Genomic_DNA"/>
</dbReference>
<reference evidence="4" key="1">
    <citation type="journal article" date="2015" name="Genome Announc.">
        <title>Draft genome sequence of Talaromyces cellulolyticus strain Y-94, a source of lignocellulosic biomass-degrading enzymes.</title>
        <authorList>
            <person name="Fujii T."/>
            <person name="Koike H."/>
            <person name="Sawayama S."/>
            <person name="Yano S."/>
            <person name="Inoue H."/>
        </authorList>
    </citation>
    <scope>NUCLEOTIDE SEQUENCE [LARGE SCALE GENOMIC DNA]</scope>
    <source>
        <strain evidence="4">Y-94</strain>
    </source>
</reference>
<protein>
    <submittedName>
        <fullName evidence="3">Uncharacterized protein</fullName>
    </submittedName>
</protein>
<feature type="domain" description="Dienelactone hydrolase" evidence="2">
    <location>
        <begin position="358"/>
        <end position="416"/>
    </location>
</feature>